<organism evidence="2 3">
    <name type="scientific">Paraburkholderia ultramafica</name>
    <dbReference type="NCBI Taxonomy" id="1544867"/>
    <lineage>
        <taxon>Bacteria</taxon>
        <taxon>Pseudomonadati</taxon>
        <taxon>Pseudomonadota</taxon>
        <taxon>Betaproteobacteria</taxon>
        <taxon>Burkholderiales</taxon>
        <taxon>Burkholderiaceae</taxon>
        <taxon>Paraburkholderia</taxon>
    </lineage>
</organism>
<dbReference type="InterPro" id="IPR021729">
    <property type="entry name" value="DUF3298"/>
</dbReference>
<name>A0A6S7BQS3_9BURK</name>
<evidence type="ECO:0000313" key="2">
    <source>
        <dbReference type="EMBL" id="CAB3808299.1"/>
    </source>
</evidence>
<dbReference type="InterPro" id="IPR000157">
    <property type="entry name" value="TIR_dom"/>
</dbReference>
<dbReference type="Gene3D" id="3.30.565.40">
    <property type="entry name" value="Fervidobacterium nodosum Rt17-B1 like"/>
    <property type="match status" value="1"/>
</dbReference>
<dbReference type="AlphaFoldDB" id="A0A6S7BQS3"/>
<dbReference type="PROSITE" id="PS50104">
    <property type="entry name" value="TIR"/>
    <property type="match status" value="1"/>
</dbReference>
<accession>A0A6S7BQS3</accession>
<gene>
    <name evidence="2" type="ORF">LMG28614_06767</name>
</gene>
<dbReference type="InterPro" id="IPR035897">
    <property type="entry name" value="Toll_tir_struct_dom_sf"/>
</dbReference>
<proteinExistence type="predicted"/>
<feature type="domain" description="TIR" evidence="1">
    <location>
        <begin position="1"/>
        <end position="132"/>
    </location>
</feature>
<dbReference type="RefSeq" id="WP_175153645.1">
    <property type="nucleotide sequence ID" value="NZ_CADIKK010000057.1"/>
</dbReference>
<evidence type="ECO:0000259" key="1">
    <source>
        <dbReference type="PROSITE" id="PS50104"/>
    </source>
</evidence>
<protein>
    <recommendedName>
        <fullName evidence="1">TIR domain-containing protein</fullName>
    </recommendedName>
</protein>
<dbReference type="Proteomes" id="UP000494365">
    <property type="component" value="Unassembled WGS sequence"/>
</dbReference>
<dbReference type="Gene3D" id="3.40.50.10140">
    <property type="entry name" value="Toll/interleukin-1 receptor homology (TIR) domain"/>
    <property type="match status" value="1"/>
</dbReference>
<dbReference type="GO" id="GO:0007165">
    <property type="term" value="P:signal transduction"/>
    <property type="evidence" value="ECO:0007669"/>
    <property type="project" value="InterPro"/>
</dbReference>
<dbReference type="Pfam" id="PF11738">
    <property type="entry name" value="DUF3298"/>
    <property type="match status" value="1"/>
</dbReference>
<dbReference type="EMBL" id="CADIKK010000057">
    <property type="protein sequence ID" value="CAB3808299.1"/>
    <property type="molecule type" value="Genomic_DNA"/>
</dbReference>
<dbReference type="Gene3D" id="3.90.640.20">
    <property type="entry name" value="Heat-shock cognate protein, ATPase"/>
    <property type="match status" value="1"/>
</dbReference>
<dbReference type="Pfam" id="PF13676">
    <property type="entry name" value="TIR_2"/>
    <property type="match status" value="1"/>
</dbReference>
<sequence length="384" mass="44024">MKVFLSYAKEDGAIVKEFHDHLKAMGLDPWMDQERLLPGQPWEREIDRALKEANVVILFMSPRSVKKRSFVTREANTAIANLRYKKADDIYVIPVLIEQCEVPEEISERAQYIEISEPGAKNKIVASIMRAAEQQEIAILNGVEHGPYHVYSRSHEEKKPGQPGYDISLDYPEFVSAQFPEVAQALTKFFQGRAAKILLDNRSKPWDQNPDFHPEPEDEFNPFHSNGRWENFGVVSATEHVVSVYFNCSWYGAGAAHSNEYHEGFNFAIIDGQPYPFNLRELFTNAEKAAEIISQECRKSLAREYWNRSGMEIDSDEYWKETFLTNTAASLSNFDTFTVADGKLTFYFAPYRVAAYSFGSFTVDVPLYDLREVLARCDKSPLVY</sequence>
<dbReference type="SUPFAM" id="SSF52200">
    <property type="entry name" value="Toll/Interleukin receptor TIR domain"/>
    <property type="match status" value="1"/>
</dbReference>
<evidence type="ECO:0000313" key="3">
    <source>
        <dbReference type="Proteomes" id="UP000494365"/>
    </source>
</evidence>
<dbReference type="InterPro" id="IPR037126">
    <property type="entry name" value="PdaC/RsiV-like_sf"/>
</dbReference>
<keyword evidence="3" id="KW-1185">Reference proteome</keyword>
<reference evidence="2 3" key="1">
    <citation type="submission" date="2020-04" db="EMBL/GenBank/DDBJ databases">
        <authorList>
            <person name="De Canck E."/>
        </authorList>
    </citation>
    <scope>NUCLEOTIDE SEQUENCE [LARGE SCALE GENOMIC DNA]</scope>
    <source>
        <strain evidence="2 3">LMG 28614</strain>
    </source>
</reference>